<dbReference type="AlphaFoldDB" id="A0A0F8A4F1"/>
<evidence type="ECO:0000259" key="1">
    <source>
        <dbReference type="PROSITE" id="PS51263"/>
    </source>
</evidence>
<dbReference type="Proteomes" id="UP000054481">
    <property type="component" value="Unassembled WGS sequence"/>
</dbReference>
<accession>A0A0F8A4F1</accession>
<sequence length="145" mass="15999">MPLKLDNESELREAQAALFNVNSTAGWVLINYVGPNTVHFAAGGEGGPDDVAQQFEDDQIQYALIRIGGIQEKGTLKTTVRDIFITWIGPNVGIVEKGKKTPFLGDAQQYLQPYHADVTVLNKKNFDQDHLLDRSHPLSGSHVID</sequence>
<name>A0A0F8A4F1_9HYPO</name>
<gene>
    <name evidence="2" type="ORF">HIM_07025</name>
</gene>
<keyword evidence="3" id="KW-1185">Reference proteome</keyword>
<dbReference type="InterPro" id="IPR002108">
    <property type="entry name" value="ADF-H"/>
</dbReference>
<dbReference type="PANTHER" id="PTHR10829">
    <property type="entry name" value="CORTACTIN AND DREBRIN"/>
    <property type="match status" value="1"/>
</dbReference>
<dbReference type="GO" id="GO:0030864">
    <property type="term" value="C:cortical actin cytoskeleton"/>
    <property type="evidence" value="ECO:0007669"/>
    <property type="project" value="TreeGrafter"/>
</dbReference>
<dbReference type="CDD" id="cd11282">
    <property type="entry name" value="ADF_coactosin_like"/>
    <property type="match status" value="1"/>
</dbReference>
<dbReference type="SUPFAM" id="SSF55753">
    <property type="entry name" value="Actin depolymerizing proteins"/>
    <property type="match status" value="1"/>
</dbReference>
<evidence type="ECO:0000313" key="2">
    <source>
        <dbReference type="EMBL" id="KJZ73469.1"/>
    </source>
</evidence>
<dbReference type="GO" id="GO:0030427">
    <property type="term" value="C:site of polarized growth"/>
    <property type="evidence" value="ECO:0007669"/>
    <property type="project" value="TreeGrafter"/>
</dbReference>
<dbReference type="Gene3D" id="3.40.20.10">
    <property type="entry name" value="Severin"/>
    <property type="match status" value="1"/>
</dbReference>
<evidence type="ECO:0000313" key="3">
    <source>
        <dbReference type="Proteomes" id="UP000054481"/>
    </source>
</evidence>
<dbReference type="GO" id="GO:0051015">
    <property type="term" value="F:actin filament binding"/>
    <property type="evidence" value="ECO:0007669"/>
    <property type="project" value="TreeGrafter"/>
</dbReference>
<dbReference type="OrthoDB" id="5971719at2759"/>
<dbReference type="PANTHER" id="PTHR10829:SF52">
    <property type="entry name" value="ADF-H DOMAIN-CONTAINING PROTEIN"/>
    <property type="match status" value="1"/>
</dbReference>
<feature type="domain" description="ADF-H" evidence="1">
    <location>
        <begin position="2"/>
        <end position="136"/>
    </location>
</feature>
<organism evidence="2 3">
    <name type="scientific">Hirsutella minnesotensis 3608</name>
    <dbReference type="NCBI Taxonomy" id="1043627"/>
    <lineage>
        <taxon>Eukaryota</taxon>
        <taxon>Fungi</taxon>
        <taxon>Dikarya</taxon>
        <taxon>Ascomycota</taxon>
        <taxon>Pezizomycotina</taxon>
        <taxon>Sordariomycetes</taxon>
        <taxon>Hypocreomycetidae</taxon>
        <taxon>Hypocreales</taxon>
        <taxon>Ophiocordycipitaceae</taxon>
        <taxon>Hirsutella</taxon>
    </lineage>
</organism>
<dbReference type="InterPro" id="IPR029006">
    <property type="entry name" value="ADF-H/Gelsolin-like_dom_sf"/>
</dbReference>
<protein>
    <recommendedName>
        <fullName evidence="1">ADF-H domain-containing protein</fullName>
    </recommendedName>
</protein>
<dbReference type="FunFam" id="3.40.20.10:FF:000092">
    <property type="entry name" value="Uncharacterized protein"/>
    <property type="match status" value="1"/>
</dbReference>
<dbReference type="EMBL" id="KQ030534">
    <property type="protein sequence ID" value="KJZ73469.1"/>
    <property type="molecule type" value="Genomic_DNA"/>
</dbReference>
<reference evidence="2 3" key="1">
    <citation type="journal article" date="2014" name="Genome Biol. Evol.">
        <title>Comparative genomics and transcriptomics analyses reveal divergent lifestyle features of nematode endoparasitic fungus Hirsutella minnesotensis.</title>
        <authorList>
            <person name="Lai Y."/>
            <person name="Liu K."/>
            <person name="Zhang X."/>
            <person name="Zhang X."/>
            <person name="Li K."/>
            <person name="Wang N."/>
            <person name="Shu C."/>
            <person name="Wu Y."/>
            <person name="Wang C."/>
            <person name="Bushley K.E."/>
            <person name="Xiang M."/>
            <person name="Liu X."/>
        </authorList>
    </citation>
    <scope>NUCLEOTIDE SEQUENCE [LARGE SCALE GENOMIC DNA]</scope>
    <source>
        <strain evidence="2 3">3608</strain>
    </source>
</reference>
<dbReference type="GO" id="GO:0005884">
    <property type="term" value="C:actin filament"/>
    <property type="evidence" value="ECO:0007669"/>
    <property type="project" value="TreeGrafter"/>
</dbReference>
<dbReference type="GO" id="GO:0030833">
    <property type="term" value="P:regulation of actin filament polymerization"/>
    <property type="evidence" value="ECO:0007669"/>
    <property type="project" value="TreeGrafter"/>
</dbReference>
<proteinExistence type="predicted"/>
<dbReference type="PROSITE" id="PS51263">
    <property type="entry name" value="ADF_H"/>
    <property type="match status" value="1"/>
</dbReference>
<dbReference type="Pfam" id="PF00241">
    <property type="entry name" value="Cofilin_ADF"/>
    <property type="match status" value="1"/>
</dbReference>